<sequence length="354" mass="38190">MEVLTPNRPPGGIDTADFTRPQEPSSPSNLHAAKRQRGKSILHMPPPVYKGASASTANPGSAARTLRGHLDEEERQAKTRREVLAELATMVDKLVDTQKSQDKRAYATTICNRFIQFIAIKDYTTTDDYVPMRVRSQPTTTTASATSGKTSSKSVAWGAAQTPKNLGGGPTPARAHNAGQPMPNLDRTAPTTATKSARSGSTMSTNARDDRRVLITLPGRLLLARPEAYAVRQALVKCVPGLTTLSAIPRIDPTRTGWAVIPSDLTTRDLLVTEEAVSAIKKTLDATDVCIPQKWYNYAVPGVPSTVASYDGTRLETGTLMADEVLAQTGMKPVNCRPSRHGPDMQTGRMTWVG</sequence>
<protein>
    <submittedName>
        <fullName evidence="2">Uncharacterized protein</fullName>
    </submittedName>
</protein>
<proteinExistence type="predicted"/>
<evidence type="ECO:0000313" key="3">
    <source>
        <dbReference type="Proteomes" id="UP000034947"/>
    </source>
</evidence>
<comment type="caution">
    <text evidence="2">The sequence shown here is derived from an EMBL/GenBank/DDBJ whole genome shotgun (WGS) entry which is preliminary data.</text>
</comment>
<name>A0A0F8TXQ2_9EURO</name>
<feature type="region of interest" description="Disordered" evidence="1">
    <location>
        <begin position="1"/>
        <end position="76"/>
    </location>
</feature>
<dbReference type="AlphaFoldDB" id="A0A0F8TXQ2"/>
<dbReference type="EMBL" id="JYKN01003491">
    <property type="protein sequence ID" value="KKK12269.1"/>
    <property type="molecule type" value="Genomic_DNA"/>
</dbReference>
<feature type="region of interest" description="Disordered" evidence="1">
    <location>
        <begin position="136"/>
        <end position="207"/>
    </location>
</feature>
<feature type="compositionally biased region" description="Polar residues" evidence="1">
    <location>
        <begin position="189"/>
        <end position="206"/>
    </location>
</feature>
<evidence type="ECO:0000313" key="2">
    <source>
        <dbReference type="EMBL" id="KKK12269.1"/>
    </source>
</evidence>
<organism evidence="2 3">
    <name type="scientific">Aspergillus ochraceoroseus</name>
    <dbReference type="NCBI Taxonomy" id="138278"/>
    <lineage>
        <taxon>Eukaryota</taxon>
        <taxon>Fungi</taxon>
        <taxon>Dikarya</taxon>
        <taxon>Ascomycota</taxon>
        <taxon>Pezizomycotina</taxon>
        <taxon>Eurotiomycetes</taxon>
        <taxon>Eurotiomycetidae</taxon>
        <taxon>Eurotiales</taxon>
        <taxon>Aspergillaceae</taxon>
        <taxon>Aspergillus</taxon>
        <taxon>Aspergillus subgen. Nidulantes</taxon>
    </lineage>
</organism>
<evidence type="ECO:0000256" key="1">
    <source>
        <dbReference type="SAM" id="MobiDB-lite"/>
    </source>
</evidence>
<reference evidence="2 3" key="1">
    <citation type="submission" date="2015-02" db="EMBL/GenBank/DDBJ databases">
        <title>Draft Genome Sequences of Two Closely-Related Aflatoxigenic Aspergillus Species Obtained from the Cote d'Ivoire.</title>
        <authorList>
            <person name="Moore G.G."/>
            <person name="Beltz S.B."/>
            <person name="Mack B.M."/>
        </authorList>
    </citation>
    <scope>NUCLEOTIDE SEQUENCE [LARGE SCALE GENOMIC DNA]</scope>
    <source>
        <strain evidence="2 3">SRRC1432</strain>
    </source>
</reference>
<accession>A0A0F8TXQ2</accession>
<dbReference type="Proteomes" id="UP000034947">
    <property type="component" value="Unassembled WGS sequence"/>
</dbReference>
<feature type="region of interest" description="Disordered" evidence="1">
    <location>
        <begin position="335"/>
        <end position="354"/>
    </location>
</feature>
<gene>
    <name evidence="2" type="ORF">AOCH_007815</name>
</gene>
<keyword evidence="3" id="KW-1185">Reference proteome</keyword>
<feature type="compositionally biased region" description="Low complexity" evidence="1">
    <location>
        <begin position="139"/>
        <end position="154"/>
    </location>
</feature>
<dbReference type="VEuPathDB" id="FungiDB:P175DRAFT_0404742"/>